<name>B8GNE9_THISH</name>
<dbReference type="eggNOG" id="ENOG5034BFH">
    <property type="taxonomic scope" value="Bacteria"/>
</dbReference>
<accession>B8GNE9</accession>
<dbReference type="STRING" id="396588.Tgr7_2766"/>
<evidence type="ECO:0000313" key="2">
    <source>
        <dbReference type="Proteomes" id="UP000002383"/>
    </source>
</evidence>
<organism evidence="1 2">
    <name type="scientific">Thioalkalivibrio sulfidiphilus (strain HL-EbGR7)</name>
    <dbReference type="NCBI Taxonomy" id="396588"/>
    <lineage>
        <taxon>Bacteria</taxon>
        <taxon>Pseudomonadati</taxon>
        <taxon>Pseudomonadota</taxon>
        <taxon>Gammaproteobacteria</taxon>
        <taxon>Chromatiales</taxon>
        <taxon>Ectothiorhodospiraceae</taxon>
        <taxon>Thioalkalivibrio</taxon>
    </lineage>
</organism>
<dbReference type="HOGENOM" id="CLU_2371851_0_0_6"/>
<sequence>MSQHTSTPPLSEQAIVVEGTAHNGKPCRVVDNTGTLDRGDLAALLDELIEARRFGLSGLSATGGSTIRLGEPEFTHIQMGENLYRLILFPYEARLEAF</sequence>
<dbReference type="RefSeq" id="WP_012639315.1">
    <property type="nucleotide sequence ID" value="NC_011901.1"/>
</dbReference>
<dbReference type="EMBL" id="CP001339">
    <property type="protein sequence ID" value="ACL73840.1"/>
    <property type="molecule type" value="Genomic_DNA"/>
</dbReference>
<dbReference type="AlphaFoldDB" id="B8GNE9"/>
<evidence type="ECO:0000313" key="1">
    <source>
        <dbReference type="EMBL" id="ACL73840.1"/>
    </source>
</evidence>
<protein>
    <submittedName>
        <fullName evidence="1">Uncharacterized protein</fullName>
    </submittedName>
</protein>
<keyword evidence="2" id="KW-1185">Reference proteome</keyword>
<reference evidence="1 2" key="1">
    <citation type="journal article" date="2011" name="Stand. Genomic Sci.">
        <title>Complete genome sequence of 'Thioalkalivibrio sulfidophilus' HL-EbGr7.</title>
        <authorList>
            <person name="Muyzer G."/>
            <person name="Sorokin D.Y."/>
            <person name="Mavromatis K."/>
            <person name="Lapidus A."/>
            <person name="Clum A."/>
            <person name="Ivanova N."/>
            <person name="Pati A."/>
            <person name="d'Haeseleer P."/>
            <person name="Woyke T."/>
            <person name="Kyrpides N.C."/>
        </authorList>
    </citation>
    <scope>NUCLEOTIDE SEQUENCE [LARGE SCALE GENOMIC DNA]</scope>
    <source>
        <strain evidence="1 2">HL-EbGR7</strain>
    </source>
</reference>
<gene>
    <name evidence="1" type="ordered locus">Tgr7_2766</name>
</gene>
<dbReference type="OrthoDB" id="5296443at2"/>
<proteinExistence type="predicted"/>
<dbReference type="KEGG" id="tgr:Tgr7_2766"/>
<dbReference type="Proteomes" id="UP000002383">
    <property type="component" value="Chromosome"/>
</dbReference>